<organism evidence="2">
    <name type="scientific">candidate division WOR-3 bacterium</name>
    <dbReference type="NCBI Taxonomy" id="2052148"/>
    <lineage>
        <taxon>Bacteria</taxon>
        <taxon>Bacteria division WOR-3</taxon>
    </lineage>
</organism>
<proteinExistence type="predicted"/>
<gene>
    <name evidence="2" type="ORF">ENL19_00345</name>
</gene>
<feature type="domain" description="Mut7-C RNAse" evidence="1">
    <location>
        <begin position="1"/>
        <end position="138"/>
    </location>
</feature>
<protein>
    <recommendedName>
        <fullName evidence="1">Mut7-C RNAse domain-containing protein</fullName>
    </recommendedName>
</protein>
<dbReference type="EMBL" id="DRTB01000027">
    <property type="protein sequence ID" value="HHE04491.1"/>
    <property type="molecule type" value="Genomic_DNA"/>
</dbReference>
<dbReference type="InterPro" id="IPR002782">
    <property type="entry name" value="Mut7-C_RNAse_dom"/>
</dbReference>
<dbReference type="PANTHER" id="PTHR39081:SF1">
    <property type="entry name" value="MUT7-C RNASE DOMAIN-CONTAINING PROTEIN"/>
    <property type="match status" value="1"/>
</dbReference>
<name>A0A7C5HFA1_UNCW3</name>
<sequence>MKFICDFMLGRLARWMRLLGYDTLYFKDTDNNRLILKADNEGRIILTRNKRLKKDRGVFLIRSENIKEQIKEVAKNYSGERKFSRCSLCNTALEKVPKERVKDMVPRYTFRTHKIFYLCPKCNKVYWRGSHIKLMEEFLKDIG</sequence>
<accession>A0A7C5HFA1</accession>
<dbReference type="PANTHER" id="PTHR39081">
    <property type="entry name" value="MUT7-C DOMAIN-CONTAINING PROTEIN"/>
    <property type="match status" value="1"/>
</dbReference>
<comment type="caution">
    <text evidence="2">The sequence shown here is derived from an EMBL/GenBank/DDBJ whole genome shotgun (WGS) entry which is preliminary data.</text>
</comment>
<dbReference type="Proteomes" id="UP000886110">
    <property type="component" value="Unassembled WGS sequence"/>
</dbReference>
<evidence type="ECO:0000313" key="2">
    <source>
        <dbReference type="EMBL" id="HHE04491.1"/>
    </source>
</evidence>
<dbReference type="Pfam" id="PF01927">
    <property type="entry name" value="Mut7-C"/>
    <property type="match status" value="1"/>
</dbReference>
<reference evidence="2" key="1">
    <citation type="journal article" date="2020" name="mSystems">
        <title>Genome- and Community-Level Interaction Insights into Carbon Utilization and Element Cycling Functions of Hydrothermarchaeota in Hydrothermal Sediment.</title>
        <authorList>
            <person name="Zhou Z."/>
            <person name="Liu Y."/>
            <person name="Xu W."/>
            <person name="Pan J."/>
            <person name="Luo Z.H."/>
            <person name="Li M."/>
        </authorList>
    </citation>
    <scope>NUCLEOTIDE SEQUENCE [LARGE SCALE GENOMIC DNA]</scope>
    <source>
        <strain evidence="2">HyVt-74</strain>
    </source>
</reference>
<dbReference type="AlphaFoldDB" id="A0A7C5HFA1"/>
<evidence type="ECO:0000259" key="1">
    <source>
        <dbReference type="Pfam" id="PF01927"/>
    </source>
</evidence>